<reference evidence="4 5" key="1">
    <citation type="submission" date="2016-06" db="EMBL/GenBank/DDBJ databases">
        <title>Revisiting the taxonomy of the Elizabethkingia Genus based on Whole-Genome Sequencing, Optical Mapping, and MALDI-TOF.</title>
        <authorList>
            <person name="Nicholson A.C."/>
        </authorList>
    </citation>
    <scope>NUCLEOTIDE SEQUENCE [LARGE SCALE GENOMIC DNA]</scope>
    <source>
        <strain evidence="4 5">G4070</strain>
    </source>
</reference>
<evidence type="ECO:0000256" key="2">
    <source>
        <dbReference type="ARBA" id="ARBA00022840"/>
    </source>
</evidence>
<evidence type="ECO:0000313" key="4">
    <source>
        <dbReference type="EMBL" id="OPC65916.1"/>
    </source>
</evidence>
<dbReference type="InterPro" id="IPR027417">
    <property type="entry name" value="P-loop_NTPase"/>
</dbReference>
<evidence type="ECO:0000259" key="3">
    <source>
        <dbReference type="Pfam" id="PF06414"/>
    </source>
</evidence>
<comment type="caution">
    <text evidence="4">The sequence shown here is derived from an EMBL/GenBank/DDBJ whole genome shotgun (WGS) entry which is preliminary data.</text>
</comment>
<dbReference type="Proteomes" id="UP000190813">
    <property type="component" value="Unassembled WGS sequence"/>
</dbReference>
<organism evidence="4 5">
    <name type="scientific">Elizabethkingia occulta</name>
    <dbReference type="NCBI Taxonomy" id="1867263"/>
    <lineage>
        <taxon>Bacteria</taxon>
        <taxon>Pseudomonadati</taxon>
        <taxon>Bacteroidota</taxon>
        <taxon>Flavobacteriia</taxon>
        <taxon>Flavobacteriales</taxon>
        <taxon>Weeksellaceae</taxon>
        <taxon>Elizabethkingia</taxon>
    </lineage>
</organism>
<sequence>MSEVKRLRIFAGPNGSGKSTLFETFQQKNYKPGIFINSDVVEKEILEKGFLDLLPYGLELTQDDLLNFYETPNAKTLLRKSEEEGHKIDIEIRENIIVDKSRDTHSYEAALITTFIRENLLNKGISYAFETVMSHPSKLDEIIEAQKKGYRVYLYFICLDEASLNISRVNDRVKKGGHNVDPERIKKRYVNTLENLYPALKIVDRAYLFDNSDEMLMVAEIDSGELTINVEQEQIPNWFIQYVVNKTTI</sequence>
<keyword evidence="2" id="KW-0067">ATP-binding</keyword>
<proteinExistence type="predicted"/>
<keyword evidence="1" id="KW-0547">Nucleotide-binding</keyword>
<gene>
    <name evidence="4" type="ORF">BAZ10_01380</name>
</gene>
<accession>A0A1T3MN18</accession>
<dbReference type="RefSeq" id="WP_078771512.1">
    <property type="nucleotide sequence ID" value="NZ_CBCSBR010000064.1"/>
</dbReference>
<protein>
    <recommendedName>
        <fullName evidence="3">Zeta toxin domain-containing protein</fullName>
    </recommendedName>
</protein>
<dbReference type="PANTHER" id="PTHR39206">
    <property type="entry name" value="SLL8004 PROTEIN"/>
    <property type="match status" value="1"/>
</dbReference>
<keyword evidence="5" id="KW-1185">Reference proteome</keyword>
<evidence type="ECO:0000313" key="5">
    <source>
        <dbReference type="Proteomes" id="UP000190813"/>
    </source>
</evidence>
<dbReference type="Gene3D" id="3.40.50.300">
    <property type="entry name" value="P-loop containing nucleotide triphosphate hydrolases"/>
    <property type="match status" value="1"/>
</dbReference>
<dbReference type="AlphaFoldDB" id="A0A1T3MN18"/>
<dbReference type="PANTHER" id="PTHR39206:SF1">
    <property type="entry name" value="SLL8004 PROTEIN"/>
    <property type="match status" value="1"/>
</dbReference>
<dbReference type="GO" id="GO:0016301">
    <property type="term" value="F:kinase activity"/>
    <property type="evidence" value="ECO:0007669"/>
    <property type="project" value="InterPro"/>
</dbReference>
<dbReference type="EMBL" id="MAHX01000013">
    <property type="protein sequence ID" value="OPC65916.1"/>
    <property type="molecule type" value="Genomic_DNA"/>
</dbReference>
<dbReference type="SUPFAM" id="SSF52540">
    <property type="entry name" value="P-loop containing nucleoside triphosphate hydrolases"/>
    <property type="match status" value="1"/>
</dbReference>
<feature type="domain" description="Zeta toxin" evidence="3">
    <location>
        <begin position="108"/>
        <end position="198"/>
    </location>
</feature>
<dbReference type="Pfam" id="PF06414">
    <property type="entry name" value="Zeta_toxin"/>
    <property type="match status" value="1"/>
</dbReference>
<dbReference type="GO" id="GO:0005524">
    <property type="term" value="F:ATP binding"/>
    <property type="evidence" value="ECO:0007669"/>
    <property type="project" value="UniProtKB-KW"/>
</dbReference>
<dbReference type="InterPro" id="IPR010488">
    <property type="entry name" value="Zeta_toxin_domain"/>
</dbReference>
<name>A0A1T3MN18_9FLAO</name>
<evidence type="ECO:0000256" key="1">
    <source>
        <dbReference type="ARBA" id="ARBA00022741"/>
    </source>
</evidence>